<proteinExistence type="predicted"/>
<dbReference type="PANTHER" id="PTHR36927:SF3">
    <property type="entry name" value="GLUCANS BIOSYNTHESIS PROTEIN C"/>
    <property type="match status" value="1"/>
</dbReference>
<feature type="transmembrane region" description="Helical" evidence="1">
    <location>
        <begin position="285"/>
        <end position="311"/>
    </location>
</feature>
<evidence type="ECO:0000256" key="1">
    <source>
        <dbReference type="SAM" id="Phobius"/>
    </source>
</evidence>
<gene>
    <name evidence="3" type="ORF">J2W69_002030</name>
</gene>
<dbReference type="Proteomes" id="UP001257909">
    <property type="component" value="Unassembled WGS sequence"/>
</dbReference>
<sequence>MTRTLTARRYELDWLRTLAFALLILYHIGMYYVADWGWHIKSEQTFKGLQELMILTNPWRMSLLFLLAGMALSLVLPQISRLKLLGLRSKRLLIPLLFTMFVVVVPQVYYEALSQQLIQPGYLQFWWQYVNPVTDLLPDHHSPIGLLTWNHAWFIPYLWCYSLLVLLCYPILHRVSHSSLLQQLPGRYALALVFCLMFWAWWTLRADFPSTHALVDDWYNHAKYFLVFIAGFLLARQDLWWQQLVSGRRLWLVLALCCYCLIVAERNDVFDYYTGPVYNKVTEKLLFGFVLVLNYWSWLLAVLGYAGAYLAKTNSPLLRYCNDAVLPWYILHQTLIILCAAWLKPLAMPVAIEFPLVLAGTVAGCWLGYEVIRRSAVLSWCFGLGSKKTVKPQAALSAVAL</sequence>
<reference evidence="3 4" key="1">
    <citation type="submission" date="2023-07" db="EMBL/GenBank/DDBJ databases">
        <title>Sorghum-associated microbial communities from plants grown in Nebraska, USA.</title>
        <authorList>
            <person name="Schachtman D."/>
        </authorList>
    </citation>
    <scope>NUCLEOTIDE SEQUENCE [LARGE SCALE GENOMIC DNA]</scope>
    <source>
        <strain evidence="3 4">4138</strain>
    </source>
</reference>
<name>A0ABU1VZE4_9GAMM</name>
<dbReference type="InterPro" id="IPR050623">
    <property type="entry name" value="Glucan_succinyl_AcylTrfase"/>
</dbReference>
<keyword evidence="4" id="KW-1185">Reference proteome</keyword>
<feature type="transmembrane region" description="Helical" evidence="1">
    <location>
        <begin position="222"/>
        <end position="241"/>
    </location>
</feature>
<keyword evidence="1" id="KW-1133">Transmembrane helix</keyword>
<feature type="transmembrane region" description="Helical" evidence="1">
    <location>
        <begin position="184"/>
        <end position="202"/>
    </location>
</feature>
<organism evidence="3 4">
    <name type="scientific">Rheinheimera soli</name>
    <dbReference type="NCBI Taxonomy" id="443616"/>
    <lineage>
        <taxon>Bacteria</taxon>
        <taxon>Pseudomonadati</taxon>
        <taxon>Pseudomonadota</taxon>
        <taxon>Gammaproteobacteria</taxon>
        <taxon>Chromatiales</taxon>
        <taxon>Chromatiaceae</taxon>
        <taxon>Rheinheimera</taxon>
    </lineage>
</organism>
<dbReference type="Pfam" id="PF01757">
    <property type="entry name" value="Acyl_transf_3"/>
    <property type="match status" value="1"/>
</dbReference>
<accession>A0ABU1VZE4</accession>
<dbReference type="RefSeq" id="WP_310277601.1">
    <property type="nucleotide sequence ID" value="NZ_JAVDWR010000005.1"/>
</dbReference>
<evidence type="ECO:0000313" key="4">
    <source>
        <dbReference type="Proteomes" id="UP001257909"/>
    </source>
</evidence>
<feature type="domain" description="Acyltransferase 3" evidence="2">
    <location>
        <begin position="10"/>
        <end position="369"/>
    </location>
</feature>
<feature type="transmembrane region" description="Helical" evidence="1">
    <location>
        <begin position="323"/>
        <end position="343"/>
    </location>
</feature>
<feature type="transmembrane region" description="Helical" evidence="1">
    <location>
        <begin position="349"/>
        <end position="369"/>
    </location>
</feature>
<protein>
    <recommendedName>
        <fullName evidence="2">Acyltransferase 3 domain-containing protein</fullName>
    </recommendedName>
</protein>
<feature type="transmembrane region" description="Helical" evidence="1">
    <location>
        <begin position="152"/>
        <end position="172"/>
    </location>
</feature>
<feature type="transmembrane region" description="Helical" evidence="1">
    <location>
        <begin position="92"/>
        <end position="110"/>
    </location>
</feature>
<dbReference type="EMBL" id="JAVDWR010000005">
    <property type="protein sequence ID" value="MDR7121089.1"/>
    <property type="molecule type" value="Genomic_DNA"/>
</dbReference>
<comment type="caution">
    <text evidence="3">The sequence shown here is derived from an EMBL/GenBank/DDBJ whole genome shotgun (WGS) entry which is preliminary data.</text>
</comment>
<keyword evidence="1" id="KW-0472">Membrane</keyword>
<dbReference type="InterPro" id="IPR002656">
    <property type="entry name" value="Acyl_transf_3_dom"/>
</dbReference>
<feature type="transmembrane region" description="Helical" evidence="1">
    <location>
        <begin position="12"/>
        <end position="34"/>
    </location>
</feature>
<evidence type="ECO:0000259" key="2">
    <source>
        <dbReference type="Pfam" id="PF01757"/>
    </source>
</evidence>
<dbReference type="PANTHER" id="PTHR36927">
    <property type="entry name" value="BLR4337 PROTEIN"/>
    <property type="match status" value="1"/>
</dbReference>
<keyword evidence="1" id="KW-0812">Transmembrane</keyword>
<feature type="transmembrane region" description="Helical" evidence="1">
    <location>
        <begin position="59"/>
        <end position="80"/>
    </location>
</feature>
<evidence type="ECO:0000313" key="3">
    <source>
        <dbReference type="EMBL" id="MDR7121089.1"/>
    </source>
</evidence>